<feature type="region of interest" description="Disordered" evidence="2">
    <location>
        <begin position="1044"/>
        <end position="1066"/>
    </location>
</feature>
<dbReference type="Proteomes" id="UP001249851">
    <property type="component" value="Unassembled WGS sequence"/>
</dbReference>
<feature type="coiled-coil region" evidence="1">
    <location>
        <begin position="373"/>
        <end position="517"/>
    </location>
</feature>
<proteinExistence type="predicted"/>
<dbReference type="PANTHER" id="PTHR35352">
    <property type="entry name" value="COILED-COIL DOMAIN-CONTAINING PROTEIN 150"/>
    <property type="match status" value="1"/>
</dbReference>
<keyword evidence="4" id="KW-1185">Reference proteome</keyword>
<name>A0AAD9V0B4_ACRCE</name>
<keyword evidence="1" id="KW-0175">Coiled coil</keyword>
<organism evidence="3 4">
    <name type="scientific">Acropora cervicornis</name>
    <name type="common">Staghorn coral</name>
    <dbReference type="NCBI Taxonomy" id="6130"/>
    <lineage>
        <taxon>Eukaryota</taxon>
        <taxon>Metazoa</taxon>
        <taxon>Cnidaria</taxon>
        <taxon>Anthozoa</taxon>
        <taxon>Hexacorallia</taxon>
        <taxon>Scleractinia</taxon>
        <taxon>Astrocoeniina</taxon>
        <taxon>Acroporidae</taxon>
        <taxon>Acropora</taxon>
    </lineage>
</organism>
<accession>A0AAD9V0B4</accession>
<gene>
    <name evidence="3" type="ORF">P5673_021416</name>
</gene>
<feature type="coiled-coil region" evidence="1">
    <location>
        <begin position="542"/>
        <end position="586"/>
    </location>
</feature>
<feature type="coiled-coil region" evidence="1">
    <location>
        <begin position="134"/>
        <end position="336"/>
    </location>
</feature>
<comment type="caution">
    <text evidence="3">The sequence shown here is derived from an EMBL/GenBank/DDBJ whole genome shotgun (WGS) entry which is preliminary data.</text>
</comment>
<evidence type="ECO:0000313" key="3">
    <source>
        <dbReference type="EMBL" id="KAK2556516.1"/>
    </source>
</evidence>
<dbReference type="EMBL" id="JARQWQ010000055">
    <property type="protein sequence ID" value="KAK2556516.1"/>
    <property type="molecule type" value="Genomic_DNA"/>
</dbReference>
<evidence type="ECO:0000256" key="1">
    <source>
        <dbReference type="SAM" id="Coils"/>
    </source>
</evidence>
<feature type="coiled-coil region" evidence="1">
    <location>
        <begin position="647"/>
        <end position="769"/>
    </location>
</feature>
<reference evidence="3" key="2">
    <citation type="journal article" date="2023" name="Science">
        <title>Genomic signatures of disease resistance in endangered staghorn corals.</title>
        <authorList>
            <person name="Vollmer S.V."/>
            <person name="Selwyn J.D."/>
            <person name="Despard B.A."/>
            <person name="Roesel C.L."/>
        </authorList>
    </citation>
    <scope>NUCLEOTIDE SEQUENCE</scope>
    <source>
        <strain evidence="3">K2</strain>
    </source>
</reference>
<protein>
    <submittedName>
        <fullName evidence="3">Coiled-coil domain-containing protein 150</fullName>
    </submittedName>
</protein>
<reference evidence="3" key="1">
    <citation type="journal article" date="2023" name="G3 (Bethesda)">
        <title>Whole genome assembly and annotation of the endangered Caribbean coral Acropora cervicornis.</title>
        <authorList>
            <person name="Selwyn J.D."/>
            <person name="Vollmer S.V."/>
        </authorList>
    </citation>
    <scope>NUCLEOTIDE SEQUENCE</scope>
    <source>
        <strain evidence="3">K2</strain>
    </source>
</reference>
<dbReference type="InterPro" id="IPR038807">
    <property type="entry name" value="CCDC150"/>
</dbReference>
<dbReference type="PANTHER" id="PTHR35352:SF1">
    <property type="entry name" value="COILED-COIL DOMAIN-CONTAINING PROTEIN 150"/>
    <property type="match status" value="1"/>
</dbReference>
<feature type="region of interest" description="Disordered" evidence="2">
    <location>
        <begin position="960"/>
        <end position="999"/>
    </location>
</feature>
<evidence type="ECO:0000256" key="2">
    <source>
        <dbReference type="SAM" id="MobiDB-lite"/>
    </source>
</evidence>
<evidence type="ECO:0000313" key="4">
    <source>
        <dbReference type="Proteomes" id="UP001249851"/>
    </source>
</evidence>
<sequence length="1142" mass="133126">MADDRVSRRVISPTLDAGSSPQYTFEVMQRRLQMAEDETKKLVEQLTEYGFNRDRPDDAEGAKPGLIEPVKPFKFTGMNSPQMDILQRNYEQMVTRVCRAESTIQSLKLAMCSLEAEKNLAAVNKEPDEATLPKDTYEKEIKKLKKDSQRYKKELEICEKGRKEAQDMVKRLASELDKSSQTGEQNRLKMEELKLSKQKLTKKINELKEEVVREKDLRASLEESHMSLLQRVSDMERIVESERGDVQTLAQECRTLRTEAVSAREECEKAQRLKGQLEALVVQLQEDAVNGDSQLATLTTERKTLDADITRVRKENNELRQQFELLRKSYEDLKGEHEKIMLEHHRTSNVLKTTTADNKILISQHQGALQREREQWNVRMAEQERMLEKARNEMAQEVATQKERQQFLENEKSVLKEDINNLQRQLLEEKNKTQQQKQDFDIEVLNLQGKIDAMTREREQVSKESGQIMDEVNQAVSDFSNERDKVVGELRLAQEEIRGLQESKKLLEEENQRSLERICALEDKQASHSQIEDAMKSMIESKNRLAFEKGGLQSKVENLEQELKSLSSLKLESEQLRKIHSNLQNQQSKNLADLQACKVTIKKLETQVREGQSLNNRKDTDLRSMVQSREEALGSVEKLVQHAKTLEKKYSDKVEALQRSLSDSRENSSRLSGTIESLMKSHSELQEAMERLQTDMGQKESELNLLRKDKISSQQLIKQLQYENDALQSKIISIEQTELQELVPLREALSNAQNERETMTEQLGRLLSANRELQDGMEMLQTELGRKQAAYDKLLEGRDRDIRQTREERTADFEERLGEVMRQGQKELQETRTKLKKELARIKKDLEDSNVVRNKLKEANKTLEGKVKELEEKLTKNKAKLKSQKVQLEQLRKAQRVKEMEEDGAKSKTEQHFEKELNNLERVKNEYMRKNAEQAKTIEEFVSKFSDLQAELETLIQAQRDKEEELEREKGLRKDAEERYKKLQAREKDLESSRKDTERKLAEANFETQQVSESLREAQEWFKTKFGNLQAELVRSRKIQDALEKQNKESYKKREEEKRKVDEATEKAKELMRASRMTISKLASDVVENHWETKGMKHALQTERDYNLMTSQKLERLKESTARQMEGLAHELDTFRRSATQS</sequence>
<dbReference type="AlphaFoldDB" id="A0AAD9V0B4"/>